<dbReference type="GO" id="GO:0003682">
    <property type="term" value="F:chromatin binding"/>
    <property type="evidence" value="ECO:0007669"/>
    <property type="project" value="InterPro"/>
</dbReference>
<feature type="region of interest" description="Disordered" evidence="1">
    <location>
        <begin position="79"/>
        <end position="127"/>
    </location>
</feature>
<dbReference type="Proteomes" id="UP000007635">
    <property type="component" value="Chromosome XV"/>
</dbReference>
<sequence>MVKAQRSRPVKCGKLRKEKGGKEKGGGVKKGKERKNELRGRKKKDKKESHRHRKKTLAAGDGDALDCCVLLTRLEEKRVVGKEKDAQKSGKQKRVKVKKKHSSATQRRTKSGLKKTSTANQQSLEPKIKQSDALLAFPAPVFEPRRRRMASLNAEAVNSLLLYRDDSLASTLAKKRQPSTEEKAKDILAKTEHRGHKTKKVPLGGKADPKERPKKPRRAAAQAQDIDWLALFAPTPRRQAGLTAATLLRLTSAQYGTKRQRKSESKPPVCGETTAAKKATRPKHADQLKHIKQGTGDLERLRHDLRRGSSLGFSVKTIKKEQVETDVSSCYCCSQDRCVEYCHRLALFLEDKTFKEPEDGALSEVHPDAPPSPLPPLALCPKSGQKRAKLLPGAGPQTPGISHPLYCCASVEACYGEPCRIKSYSSYTSVVPAIGRGGCSFITLLYCFSCFVPPSDDYPSTLNDRHSSSSLPVSHGPRACAGCPSPDVPPAGQPVPRIQTPPSDPSQPQSPPQAAKECPQGAKPPGGSRSGARGPGGVGPAARPPDRDKKQKPAAPSAGGRAVAKQPKNGRQKSTNGWQPVGLPFQKEVFSVGEAAQVLRKCFEGVQRDGELIRVRDTVLLKSGPRKKSLPYVAKISALWEEPESGELMMSLFWYYRPEHTQAGRNPSIHCENEIFASRHQDVNSVACIEDKCYVLTLAQYCRFCALVKRHREGVRDRAASFVVPPIVGDATPAHHCVPDDADPELVFFCRHVYDFRYGRLLKNLQ</sequence>
<dbReference type="Ensembl" id="ENSGACT00000081851.1">
    <property type="protein sequence ID" value="ENSGACP00000066913.1"/>
    <property type="gene ID" value="ENSGACG00000032195.1"/>
</dbReference>
<organism evidence="3 4">
    <name type="scientific">Gasterosteus aculeatus aculeatus</name>
    <name type="common">three-spined stickleback</name>
    <dbReference type="NCBI Taxonomy" id="481459"/>
    <lineage>
        <taxon>Eukaryota</taxon>
        <taxon>Metazoa</taxon>
        <taxon>Chordata</taxon>
        <taxon>Craniata</taxon>
        <taxon>Vertebrata</taxon>
        <taxon>Euteleostomi</taxon>
        <taxon>Actinopterygii</taxon>
        <taxon>Neopterygii</taxon>
        <taxon>Teleostei</taxon>
        <taxon>Neoteleostei</taxon>
        <taxon>Acanthomorphata</taxon>
        <taxon>Eupercaria</taxon>
        <taxon>Perciformes</taxon>
        <taxon>Cottioidei</taxon>
        <taxon>Gasterosteales</taxon>
        <taxon>Gasterosteidae</taxon>
        <taxon>Gasterosteus</taxon>
    </lineage>
</organism>
<dbReference type="InterPro" id="IPR053032">
    <property type="entry name" value="BAH_domain-containing"/>
</dbReference>
<dbReference type="Gene3D" id="2.30.30.490">
    <property type="match status" value="1"/>
</dbReference>
<dbReference type="Pfam" id="PF01426">
    <property type="entry name" value="BAH"/>
    <property type="match status" value="1"/>
</dbReference>
<feature type="compositionally biased region" description="Basic residues" evidence="1">
    <location>
        <begin position="40"/>
        <end position="56"/>
    </location>
</feature>
<dbReference type="CDD" id="cd04714">
    <property type="entry name" value="BAH_BAHCC1"/>
    <property type="match status" value="1"/>
</dbReference>
<dbReference type="GO" id="GO:0000976">
    <property type="term" value="F:transcription cis-regulatory region binding"/>
    <property type="evidence" value="ECO:0007669"/>
    <property type="project" value="TreeGrafter"/>
</dbReference>
<feature type="region of interest" description="Disordered" evidence="1">
    <location>
        <begin position="1"/>
        <end position="59"/>
    </location>
</feature>
<keyword evidence="4" id="KW-1185">Reference proteome</keyword>
<feature type="compositionally biased region" description="Basic residues" evidence="1">
    <location>
        <begin position="90"/>
        <end position="113"/>
    </location>
</feature>
<evidence type="ECO:0000313" key="3">
    <source>
        <dbReference type="Ensembl" id="ENSGACP00000066913.1"/>
    </source>
</evidence>
<feature type="domain" description="BAH" evidence="2">
    <location>
        <begin position="611"/>
        <end position="765"/>
    </location>
</feature>
<protein>
    <submittedName>
        <fullName evidence="3">Bromo adjacent homology domain containing 1</fullName>
    </submittedName>
</protein>
<reference evidence="3" key="2">
    <citation type="submission" date="2025-08" db="UniProtKB">
        <authorList>
            <consortium name="Ensembl"/>
        </authorList>
    </citation>
    <scope>IDENTIFICATION</scope>
</reference>
<feature type="compositionally biased region" description="Polar residues" evidence="1">
    <location>
        <begin position="462"/>
        <end position="472"/>
    </location>
</feature>
<dbReference type="PANTHER" id="PTHR46576">
    <property type="entry name" value="BROMO ADJACENT HOMOLOGY DOMAIN-CONTAINING 1 PROTEIN"/>
    <property type="match status" value="1"/>
</dbReference>
<dbReference type="GO" id="GO:0005677">
    <property type="term" value="C:chromatin silencing complex"/>
    <property type="evidence" value="ECO:0007669"/>
    <property type="project" value="TreeGrafter"/>
</dbReference>
<feature type="compositionally biased region" description="Basic and acidic residues" evidence="1">
    <location>
        <begin position="178"/>
        <end position="192"/>
    </location>
</feature>
<accession>A0AAQ4RWB2</accession>
<reference evidence="3 4" key="1">
    <citation type="journal article" date="2021" name="G3 (Bethesda)">
        <title>Improved contiguity of the threespine stickleback genome using long-read sequencing.</title>
        <authorList>
            <person name="Nath S."/>
            <person name="Shaw D.E."/>
            <person name="White M.A."/>
        </authorList>
    </citation>
    <scope>NUCLEOTIDE SEQUENCE [LARGE SCALE GENOMIC DNA]</scope>
    <source>
        <strain evidence="3 4">Lake Benthic</strain>
    </source>
</reference>
<feature type="compositionally biased region" description="Basic residues" evidence="1">
    <location>
        <begin position="1"/>
        <end position="17"/>
    </location>
</feature>
<feature type="compositionally biased region" description="Basic and acidic residues" evidence="1">
    <location>
        <begin position="79"/>
        <end position="88"/>
    </location>
</feature>
<feature type="region of interest" description="Disordered" evidence="1">
    <location>
        <begin position="462"/>
        <end position="581"/>
    </location>
</feature>
<name>A0AAQ4RWB2_GASAC</name>
<dbReference type="GO" id="GO:0031507">
    <property type="term" value="P:heterochromatin formation"/>
    <property type="evidence" value="ECO:0007669"/>
    <property type="project" value="TreeGrafter"/>
</dbReference>
<evidence type="ECO:0000313" key="4">
    <source>
        <dbReference type="Proteomes" id="UP000007635"/>
    </source>
</evidence>
<dbReference type="GO" id="GO:0045892">
    <property type="term" value="P:negative regulation of DNA-templated transcription"/>
    <property type="evidence" value="ECO:0007669"/>
    <property type="project" value="TreeGrafter"/>
</dbReference>
<proteinExistence type="predicted"/>
<dbReference type="InterPro" id="IPR043151">
    <property type="entry name" value="BAH_sf"/>
</dbReference>
<reference evidence="3" key="3">
    <citation type="submission" date="2025-09" db="UniProtKB">
        <authorList>
            <consortium name="Ensembl"/>
        </authorList>
    </citation>
    <scope>IDENTIFICATION</scope>
</reference>
<dbReference type="SMART" id="SM00439">
    <property type="entry name" value="BAH"/>
    <property type="match status" value="1"/>
</dbReference>
<dbReference type="PANTHER" id="PTHR46576:SF1">
    <property type="entry name" value="BROMO ADJACENT HOMOLOGY DOMAIN-CONTAINING 1 PROTEIN"/>
    <property type="match status" value="1"/>
</dbReference>
<dbReference type="AlphaFoldDB" id="A0AAQ4RWB2"/>
<feature type="compositionally biased region" description="Pro residues" evidence="1">
    <location>
        <begin position="502"/>
        <end position="511"/>
    </location>
</feature>
<evidence type="ECO:0000259" key="2">
    <source>
        <dbReference type="PROSITE" id="PS51038"/>
    </source>
</evidence>
<feature type="region of interest" description="Disordered" evidence="1">
    <location>
        <begin position="255"/>
        <end position="285"/>
    </location>
</feature>
<dbReference type="PROSITE" id="PS51038">
    <property type="entry name" value="BAH"/>
    <property type="match status" value="1"/>
</dbReference>
<feature type="region of interest" description="Disordered" evidence="1">
    <location>
        <begin position="171"/>
        <end position="222"/>
    </location>
</feature>
<dbReference type="GeneTree" id="ENSGT00390000003967"/>
<feature type="compositionally biased region" description="Polar residues" evidence="1">
    <location>
        <begin position="114"/>
        <end position="124"/>
    </location>
</feature>
<evidence type="ECO:0000256" key="1">
    <source>
        <dbReference type="SAM" id="MobiDB-lite"/>
    </source>
</evidence>
<dbReference type="InterPro" id="IPR001025">
    <property type="entry name" value="BAH_dom"/>
</dbReference>